<keyword evidence="2" id="KW-1185">Reference proteome</keyword>
<dbReference type="EMBL" id="JAMZIH010007322">
    <property type="protein sequence ID" value="KAJ1673146.1"/>
    <property type="molecule type" value="Genomic_DNA"/>
</dbReference>
<gene>
    <name evidence="1" type="primary">ebp2</name>
    <name evidence="1" type="ORF">EV182_005798</name>
</gene>
<proteinExistence type="predicted"/>
<name>A0ACC1HA41_9FUNG</name>
<reference evidence="1" key="1">
    <citation type="submission" date="2022-06" db="EMBL/GenBank/DDBJ databases">
        <title>Phylogenomic reconstructions and comparative analyses of Kickxellomycotina fungi.</title>
        <authorList>
            <person name="Reynolds N.K."/>
            <person name="Stajich J.E."/>
            <person name="Barry K."/>
            <person name="Grigoriev I.V."/>
            <person name="Crous P."/>
            <person name="Smith M.E."/>
        </authorList>
    </citation>
    <scope>NUCLEOTIDE SEQUENCE</scope>
    <source>
        <strain evidence="1">RSA 2271</strain>
    </source>
</reference>
<evidence type="ECO:0000313" key="2">
    <source>
        <dbReference type="Proteomes" id="UP001145114"/>
    </source>
</evidence>
<comment type="caution">
    <text evidence="1">The sequence shown here is derived from an EMBL/GenBank/DDBJ whole genome shotgun (WGS) entry which is preliminary data.</text>
</comment>
<accession>A0ACC1HA41</accession>
<protein>
    <submittedName>
        <fullName evidence="1">rRNA processing protein</fullName>
    </submittedName>
</protein>
<sequence length="262" mass="29712">MDALREEMELKDLPWIETCTITSSEPIIIEDANNDLDRELAFYNQALEAAKAGREGVLKANVPFTRPDDYFAEMLKSDEHMERVRRKLIEEQKSIKNAEEAKKQRMLKKYGKKIQQEKLKERQEKKKQTLEKIKSLKQSKYPAIGIPRAQHGSVDSGDLLNNDFEDQFDVALADSDNENGGGKKRKGGDGKAYQPNPKRQAKNKRYGMGGKKRGLKQNTSNSVDDISGFSHKKMKANVFGGKKGGKGKRPGKAVRQKMRNKK</sequence>
<evidence type="ECO:0000313" key="1">
    <source>
        <dbReference type="EMBL" id="KAJ1673146.1"/>
    </source>
</evidence>
<organism evidence="1 2">
    <name type="scientific">Spiromyces aspiralis</name>
    <dbReference type="NCBI Taxonomy" id="68401"/>
    <lineage>
        <taxon>Eukaryota</taxon>
        <taxon>Fungi</taxon>
        <taxon>Fungi incertae sedis</taxon>
        <taxon>Zoopagomycota</taxon>
        <taxon>Kickxellomycotina</taxon>
        <taxon>Kickxellomycetes</taxon>
        <taxon>Kickxellales</taxon>
        <taxon>Kickxellaceae</taxon>
        <taxon>Spiromyces</taxon>
    </lineage>
</organism>
<dbReference type="Proteomes" id="UP001145114">
    <property type="component" value="Unassembled WGS sequence"/>
</dbReference>